<dbReference type="SUPFAM" id="SSF46689">
    <property type="entry name" value="Homeodomain-like"/>
    <property type="match status" value="1"/>
</dbReference>
<evidence type="ECO:0000256" key="3">
    <source>
        <dbReference type="ARBA" id="ARBA00005995"/>
    </source>
</evidence>
<dbReference type="PROSITE" id="PS50934">
    <property type="entry name" value="SWIRM"/>
    <property type="match status" value="1"/>
</dbReference>
<dbReference type="Gene3D" id="1.10.10.10">
    <property type="entry name" value="Winged helix-like DNA-binding domain superfamily/Winged helix DNA-binding domain"/>
    <property type="match status" value="1"/>
</dbReference>
<evidence type="ECO:0000256" key="1">
    <source>
        <dbReference type="ARBA" id="ARBA00001974"/>
    </source>
</evidence>
<proteinExistence type="inferred from homology"/>
<comment type="cofactor">
    <cofactor evidence="1">
        <name>FAD</name>
        <dbReference type="ChEBI" id="CHEBI:57692"/>
    </cofactor>
</comment>
<dbReference type="EMBL" id="KZ155795">
    <property type="protein sequence ID" value="OUS44945.1"/>
    <property type="molecule type" value="Genomic_DNA"/>
</dbReference>
<dbReference type="SUPFAM" id="SSF54373">
    <property type="entry name" value="FAD-linked reductases, C-terminal domain"/>
    <property type="match status" value="1"/>
</dbReference>
<feature type="binding site" evidence="5">
    <location>
        <position position="437"/>
    </location>
    <ligand>
        <name>FAD</name>
        <dbReference type="ChEBI" id="CHEBI:57692"/>
    </ligand>
</feature>
<dbReference type="SUPFAM" id="SSF51905">
    <property type="entry name" value="FAD/NAD(P)-binding domain"/>
    <property type="match status" value="1"/>
</dbReference>
<dbReference type="PRINTS" id="PR00757">
    <property type="entry name" value="AMINEOXDASEF"/>
</dbReference>
<reference evidence="8" key="1">
    <citation type="submission" date="2017-04" db="EMBL/GenBank/DDBJ databases">
        <title>Population genomics of picophytoplankton unveils novel chromosome hypervariability.</title>
        <authorList>
            <consortium name="DOE Joint Genome Institute"/>
            <person name="Blanc-Mathieu R."/>
            <person name="Krasovec M."/>
            <person name="Hebrard M."/>
            <person name="Yau S."/>
            <person name="Desgranges E."/>
            <person name="Martin J."/>
            <person name="Schackwitz W."/>
            <person name="Kuo A."/>
            <person name="Salin G."/>
            <person name="Donnadieu C."/>
            <person name="Desdevises Y."/>
            <person name="Sanchez-Ferandin S."/>
            <person name="Moreau H."/>
            <person name="Rivals E."/>
            <person name="Grigoriev I.V."/>
            <person name="Grimsley N."/>
            <person name="Eyre-Walker A."/>
            <person name="Piganeau G."/>
        </authorList>
    </citation>
    <scope>NUCLEOTIDE SEQUENCE [LARGE SCALE GENOMIC DNA]</scope>
    <source>
        <strain evidence="8">RCC 1115</strain>
    </source>
</reference>
<dbReference type="InterPro" id="IPR036188">
    <property type="entry name" value="FAD/NAD-bd_sf"/>
</dbReference>
<dbReference type="GO" id="GO:0006598">
    <property type="term" value="P:polyamine catabolic process"/>
    <property type="evidence" value="ECO:0007669"/>
    <property type="project" value="UniProtKB-ARBA"/>
</dbReference>
<evidence type="ECO:0000256" key="4">
    <source>
        <dbReference type="ARBA" id="ARBA00023002"/>
    </source>
</evidence>
<feature type="compositionally biased region" description="Basic and acidic residues" evidence="6">
    <location>
        <begin position="35"/>
        <end position="45"/>
    </location>
</feature>
<comment type="similarity">
    <text evidence="3">Belongs to the flavin monoamine oxidase family.</text>
</comment>
<accession>A0A1Y5ID87</accession>
<feature type="domain" description="SWIRM" evidence="7">
    <location>
        <begin position="97"/>
        <end position="190"/>
    </location>
</feature>
<evidence type="ECO:0000256" key="2">
    <source>
        <dbReference type="ARBA" id="ARBA00004723"/>
    </source>
</evidence>
<dbReference type="InterPro" id="IPR036388">
    <property type="entry name" value="WH-like_DNA-bd_sf"/>
</dbReference>
<dbReference type="Gene3D" id="3.90.660.10">
    <property type="match status" value="1"/>
</dbReference>
<dbReference type="Gene3D" id="3.50.50.60">
    <property type="entry name" value="FAD/NAD(P)-binding domain"/>
    <property type="match status" value="1"/>
</dbReference>
<dbReference type="PANTHER" id="PTHR10742">
    <property type="entry name" value="FLAVIN MONOAMINE OXIDASE"/>
    <property type="match status" value="1"/>
</dbReference>
<name>A0A1Y5ID87_OSTTA</name>
<gene>
    <name evidence="8" type="ORF">BE221DRAFT_146893</name>
</gene>
<comment type="pathway">
    <text evidence="2">Amine and polyamine degradation; spermine degradation.</text>
</comment>
<dbReference type="GO" id="GO:0046592">
    <property type="term" value="F:polyamine oxidase activity"/>
    <property type="evidence" value="ECO:0007669"/>
    <property type="project" value="UniProtKB-ARBA"/>
</dbReference>
<sequence>MGDGRGPTVTIGEQRRSVRARKKPRRVASDDDASWDERDATAEQRRRPKKRGRGRPRRDLGETTTEHGERRASSWKEAESRNAERGERRIRSEDVADLAMAYELSLDCERLTEFERAFLPRDGYHREEDFIAIRNALIVKWRSRPREYLTAETATDLFKKKFSDLAVAVHKYLTTFGYINFGIMKPSKHAFEEFAATIQNVRLNAANFGSTFKQKKFSVVVIGAGMSGLAAARHLSNLGHDVVVLEARRRVGGRVNTREFDGPKGTKVPVDLGGSILSGSNGNPLFVMSRQLGLISHAIQTECDLYDENGNAVNEEMDKDVEATFNRLLEDMSEHRRNIERSVANTTSFGAEIEKRINNELLKLPTEKRQEAKDIYNWHIANMEFANASRARELSLMQWDQDDAYDFSGDHVVVRGGNQKFIEALSQGLTIWYGHRVSSITDLGVGRGVIVNCGADLDVMADACIVTVPLGVLKRDLIEFFPALPCRKIKAIRNIGFGVLNKVVLVFPEKFWDDAHDAFGFVQSQTSDRGRYFLTYTYDKAEGNNVLIALCAGDAGIEVELHEPSVVVTDLMTYLRSAFGKQGKTVPDPISFHVTKWQSDKYTYGSYSSCSVDTTGEDYDEMAKPVGNIHFAGEATTRQYPATMHGAFLSGLREAGRISMKCDDACELDKIAEITVGINDWYRYKRTLDESAKLDGRSNSKEALAGYLGSNTRFIDMR</sequence>
<dbReference type="eggNOG" id="KOG0029">
    <property type="taxonomic scope" value="Eukaryota"/>
</dbReference>
<feature type="compositionally biased region" description="Basic residues" evidence="6">
    <location>
        <begin position="46"/>
        <end position="56"/>
    </location>
</feature>
<dbReference type="InterPro" id="IPR009057">
    <property type="entry name" value="Homeodomain-like_sf"/>
</dbReference>
<dbReference type="InterPro" id="IPR001613">
    <property type="entry name" value="Flavin_amine_oxidase"/>
</dbReference>
<evidence type="ECO:0000256" key="6">
    <source>
        <dbReference type="SAM" id="MobiDB-lite"/>
    </source>
</evidence>
<dbReference type="Pfam" id="PF04433">
    <property type="entry name" value="SWIRM"/>
    <property type="match status" value="1"/>
</dbReference>
<keyword evidence="4" id="KW-0560">Oxidoreductase</keyword>
<feature type="region of interest" description="Disordered" evidence="6">
    <location>
        <begin position="1"/>
        <end position="89"/>
    </location>
</feature>
<feature type="compositionally biased region" description="Basic residues" evidence="6">
    <location>
        <begin position="17"/>
        <end position="26"/>
    </location>
</feature>
<dbReference type="InterPro" id="IPR007526">
    <property type="entry name" value="SWIRM"/>
</dbReference>
<dbReference type="InterPro" id="IPR050281">
    <property type="entry name" value="Flavin_monoamine_oxidase"/>
</dbReference>
<evidence type="ECO:0000256" key="5">
    <source>
        <dbReference type="PIRSR" id="PIRSR601613-1"/>
    </source>
</evidence>
<feature type="compositionally biased region" description="Basic and acidic residues" evidence="6">
    <location>
        <begin position="57"/>
        <end position="89"/>
    </location>
</feature>
<dbReference type="Proteomes" id="UP000195557">
    <property type="component" value="Unassembled WGS sequence"/>
</dbReference>
<feature type="binding site" evidence="5">
    <location>
        <begin position="246"/>
        <end position="247"/>
    </location>
    <ligand>
        <name>FAD</name>
        <dbReference type="ChEBI" id="CHEBI:57692"/>
    </ligand>
</feature>
<feature type="binding site" evidence="5">
    <location>
        <position position="227"/>
    </location>
    <ligand>
        <name>FAD</name>
        <dbReference type="ChEBI" id="CHEBI:57692"/>
    </ligand>
</feature>
<evidence type="ECO:0000259" key="7">
    <source>
        <dbReference type="PROSITE" id="PS50934"/>
    </source>
</evidence>
<evidence type="ECO:0000313" key="8">
    <source>
        <dbReference type="EMBL" id="OUS44945.1"/>
    </source>
</evidence>
<protein>
    <submittedName>
        <fullName evidence="8">Flavin-containing amine oxidoreductase-domain containing protein</fullName>
    </submittedName>
</protein>
<dbReference type="InterPro" id="IPR002937">
    <property type="entry name" value="Amino_oxidase"/>
</dbReference>
<organism evidence="8">
    <name type="scientific">Ostreococcus tauri</name>
    <name type="common">Marine green alga</name>
    <dbReference type="NCBI Taxonomy" id="70448"/>
    <lineage>
        <taxon>Eukaryota</taxon>
        <taxon>Viridiplantae</taxon>
        <taxon>Chlorophyta</taxon>
        <taxon>Mamiellophyceae</taxon>
        <taxon>Mamiellales</taxon>
        <taxon>Bathycoccaceae</taxon>
        <taxon>Ostreococcus</taxon>
    </lineage>
</organism>
<dbReference type="PANTHER" id="PTHR10742:SF373">
    <property type="entry name" value="LYSINE-SPECIFIC HISTONE DEMETHYLASE 1 HOMOLOG 2"/>
    <property type="match status" value="1"/>
</dbReference>
<dbReference type="Pfam" id="PF01593">
    <property type="entry name" value="Amino_oxidase"/>
    <property type="match status" value="1"/>
</dbReference>
<dbReference type="AlphaFoldDB" id="A0A1Y5ID87"/>